<sequence length="105" mass="10738">MLTAPPHAAADCASPRRACADLPAAALRSRGRRNPAALGESHIPPGDIRHVRPASIVTEDPSRHTVSALSALGKGSVDTSGTNQANTAHSSVKSRVTGGWSIPGE</sequence>
<proteinExistence type="predicted"/>
<dbReference type="EMBL" id="OX596105">
    <property type="protein sequence ID" value="CAN0145364.1"/>
    <property type="molecule type" value="Genomic_DNA"/>
</dbReference>
<evidence type="ECO:0000313" key="1">
    <source>
        <dbReference type="EMBL" id="CAN0145364.1"/>
    </source>
</evidence>
<dbReference type="Proteomes" id="UP001162501">
    <property type="component" value="Chromosome 21"/>
</dbReference>
<evidence type="ECO:0000313" key="2">
    <source>
        <dbReference type="Proteomes" id="UP001162501"/>
    </source>
</evidence>
<organism evidence="1 2">
    <name type="scientific">Rangifer tarandus platyrhynchus</name>
    <name type="common">Svalbard reindeer</name>
    <dbReference type="NCBI Taxonomy" id="3082113"/>
    <lineage>
        <taxon>Eukaryota</taxon>
        <taxon>Metazoa</taxon>
        <taxon>Chordata</taxon>
        <taxon>Craniata</taxon>
        <taxon>Vertebrata</taxon>
        <taxon>Euteleostomi</taxon>
        <taxon>Mammalia</taxon>
        <taxon>Eutheria</taxon>
        <taxon>Laurasiatheria</taxon>
        <taxon>Artiodactyla</taxon>
        <taxon>Ruminantia</taxon>
        <taxon>Pecora</taxon>
        <taxon>Cervidae</taxon>
        <taxon>Odocoileinae</taxon>
        <taxon>Rangifer</taxon>
    </lineage>
</organism>
<gene>
    <name evidence="1" type="ORF">MRATA1EN22A_LOCUS12737</name>
</gene>
<name>A0AC59Z1C4_RANTA</name>
<reference evidence="1" key="1">
    <citation type="submission" date="2023-05" db="EMBL/GenBank/DDBJ databases">
        <authorList>
            <consortium name="ELIXIR-Norway"/>
        </authorList>
    </citation>
    <scope>NUCLEOTIDE SEQUENCE</scope>
</reference>
<protein>
    <submittedName>
        <fullName evidence="1">Uncharacterized protein</fullName>
    </submittedName>
</protein>
<accession>A0AC59Z1C4</accession>
<reference evidence="1" key="2">
    <citation type="submission" date="2025-03" db="EMBL/GenBank/DDBJ databases">
        <authorList>
            <consortium name="ELIXIR-Norway"/>
            <consortium name="Elixir Norway"/>
        </authorList>
    </citation>
    <scope>NUCLEOTIDE SEQUENCE</scope>
</reference>